<dbReference type="InterPro" id="IPR004438">
    <property type="entry name" value="Peptidase_M3B"/>
</dbReference>
<dbReference type="NCBIfam" id="TIGR00181">
    <property type="entry name" value="pepF"/>
    <property type="match status" value="1"/>
</dbReference>
<evidence type="ECO:0000259" key="8">
    <source>
        <dbReference type="Pfam" id="PF08439"/>
    </source>
</evidence>
<dbReference type="Gene3D" id="1.10.1370.20">
    <property type="entry name" value="Oligoendopeptidase f, C-terminal domain"/>
    <property type="match status" value="1"/>
</dbReference>
<evidence type="ECO:0000256" key="2">
    <source>
        <dbReference type="ARBA" id="ARBA00022723"/>
    </source>
</evidence>
<keyword evidence="4 6" id="KW-0862">Zinc</keyword>
<keyword evidence="10" id="KW-1185">Reference proteome</keyword>
<dbReference type="Pfam" id="PF08439">
    <property type="entry name" value="Peptidase_M3_N"/>
    <property type="match status" value="1"/>
</dbReference>
<dbReference type="Proteomes" id="UP000249260">
    <property type="component" value="Unassembled WGS sequence"/>
</dbReference>
<dbReference type="PANTHER" id="PTHR11804">
    <property type="entry name" value="PROTEASE M3 THIMET OLIGOPEPTIDASE-RELATED"/>
    <property type="match status" value="1"/>
</dbReference>
<accession>A0A328TYD6</accession>
<feature type="domain" description="Oligopeptidase F N-terminal" evidence="8">
    <location>
        <begin position="113"/>
        <end position="181"/>
    </location>
</feature>
<evidence type="ECO:0000313" key="10">
    <source>
        <dbReference type="Proteomes" id="UP000249260"/>
    </source>
</evidence>
<dbReference type="InterPro" id="IPR001567">
    <property type="entry name" value="Pept_M3A_M3B_dom"/>
</dbReference>
<dbReference type="SUPFAM" id="SSF55486">
    <property type="entry name" value="Metalloproteases ('zincins'), catalytic domain"/>
    <property type="match status" value="1"/>
</dbReference>
<proteinExistence type="inferred from homology"/>
<dbReference type="GO" id="GO:0046872">
    <property type="term" value="F:metal ion binding"/>
    <property type="evidence" value="ECO:0007669"/>
    <property type="project" value="UniProtKB-UniRule"/>
</dbReference>
<evidence type="ECO:0000256" key="5">
    <source>
        <dbReference type="ARBA" id="ARBA00023049"/>
    </source>
</evidence>
<evidence type="ECO:0000256" key="6">
    <source>
        <dbReference type="RuleBase" id="RU368091"/>
    </source>
</evidence>
<dbReference type="GO" id="GO:0006518">
    <property type="term" value="P:peptide metabolic process"/>
    <property type="evidence" value="ECO:0007669"/>
    <property type="project" value="TreeGrafter"/>
</dbReference>
<dbReference type="Pfam" id="PF01432">
    <property type="entry name" value="Peptidase_M3"/>
    <property type="match status" value="1"/>
</dbReference>
<keyword evidence="3 6" id="KW-0378">Hydrolase</keyword>
<dbReference type="Gene3D" id="1.20.140.70">
    <property type="entry name" value="Oligopeptidase f, N-terminal domain"/>
    <property type="match status" value="1"/>
</dbReference>
<dbReference type="GO" id="GO:0004222">
    <property type="term" value="F:metalloendopeptidase activity"/>
    <property type="evidence" value="ECO:0007669"/>
    <property type="project" value="UniProtKB-UniRule"/>
</dbReference>
<keyword evidence="2 6" id="KW-0479">Metal-binding</keyword>
<dbReference type="EMBL" id="QLUW01000003">
    <property type="protein sequence ID" value="RAP75527.1"/>
    <property type="molecule type" value="Genomic_DNA"/>
</dbReference>
<keyword evidence="1 6" id="KW-0645">Protease</keyword>
<comment type="function">
    <text evidence="6">Has oligopeptidase activity and degrades a variety of small bioactive peptides.</text>
</comment>
<dbReference type="Gene3D" id="1.10.287.830">
    <property type="entry name" value="putative peptidase helix hairpin domain like"/>
    <property type="match status" value="1"/>
</dbReference>
<evidence type="ECO:0000313" key="9">
    <source>
        <dbReference type="EMBL" id="RAP75527.1"/>
    </source>
</evidence>
<name>A0A328TYD6_9BACL</name>
<feature type="domain" description="Peptidase M3A/M3B catalytic" evidence="7">
    <location>
        <begin position="202"/>
        <end position="582"/>
    </location>
</feature>
<reference evidence="9 10" key="1">
    <citation type="submission" date="2018-06" db="EMBL/GenBank/DDBJ databases">
        <title>Paenibacillus montanisoli sp. nov., isolated from mountain area soil.</title>
        <authorList>
            <person name="Wu M."/>
        </authorList>
    </citation>
    <scope>NUCLEOTIDE SEQUENCE [LARGE SCALE GENOMIC DNA]</scope>
    <source>
        <strain evidence="9 10">RA17</strain>
    </source>
</reference>
<organism evidence="9 10">
    <name type="scientific">Paenibacillus montanisoli</name>
    <dbReference type="NCBI Taxonomy" id="2081970"/>
    <lineage>
        <taxon>Bacteria</taxon>
        <taxon>Bacillati</taxon>
        <taxon>Bacillota</taxon>
        <taxon>Bacilli</taxon>
        <taxon>Bacillales</taxon>
        <taxon>Paenibacillaceae</taxon>
        <taxon>Paenibacillus</taxon>
    </lineage>
</organism>
<dbReference type="InterPro" id="IPR045090">
    <property type="entry name" value="Pept_M3A_M3B"/>
</dbReference>
<dbReference type="PANTHER" id="PTHR11804:SF84">
    <property type="entry name" value="SACCHAROLYSIN"/>
    <property type="match status" value="1"/>
</dbReference>
<gene>
    <name evidence="9" type="primary">pepF</name>
    <name evidence="9" type="ORF">DL346_19520</name>
</gene>
<dbReference type="AlphaFoldDB" id="A0A328TYD6"/>
<protein>
    <recommendedName>
        <fullName evidence="6">Oligopeptidase F</fullName>
        <ecNumber evidence="6">3.4.24.-</ecNumber>
    </recommendedName>
</protein>
<dbReference type="InterPro" id="IPR042088">
    <property type="entry name" value="OligoPept_F_C"/>
</dbReference>
<comment type="similarity">
    <text evidence="6">Belongs to the peptidase M3B family.</text>
</comment>
<evidence type="ECO:0000256" key="3">
    <source>
        <dbReference type="ARBA" id="ARBA00022801"/>
    </source>
</evidence>
<sequence>MSQLPKRSETAAEHRWQLEDIFADQSAWDKEYAQAKEEMKKVEAYQGKLADPAQLKACFELEDELSLKVERLYVYANMKHHEDTAEPTFQALSDKSKKLSVETGEALSFITPEVLSLSDEALEAMIANKDLAKFRHTLEEMKRQKAHVLSKSEEALLAQVGNISQTPGTVFSMLNNADLKFPKVKDENGEEIELTHGRYIQFLESKNRDVREGAFKAMYDTYGKLKNTIASTLSANVTKNLFYSRARKYPSALEMSLYGDNIPKEVYTNLIGTIHKHLPLMHRYMELRKKLLKLDDLHMYDLFAPLVEEFKMDITYDEAKKTVKESLKPLGEVYLSVLQEGFDKGWIDVYENEGKRSGAYSWGAYGTHPYVLLNHKDNLNSMFTLTHEMGHALHSYYSDTNQDYRDAQYTIFLAEVASTLNEALLMDYLLKKSTDPKEKMYLLTYYADQFRTTVFRQTMFAEFEKIIHERAESGDSLTPQEFSKIYYDLNKLYYGDGMVIDKDIEMEWARIPHFYTSFYVYKYATGFSAATSFSKQILDEGAPAVERYLGFLKSGGSDFSINILKKAGVDMSSPEPIEQAMSVFEELIEQMEQLTS</sequence>
<evidence type="ECO:0000256" key="4">
    <source>
        <dbReference type="ARBA" id="ARBA00022833"/>
    </source>
</evidence>
<evidence type="ECO:0000256" key="1">
    <source>
        <dbReference type="ARBA" id="ARBA00022670"/>
    </source>
</evidence>
<comment type="cofactor">
    <cofactor evidence="6">
        <name>Zn(2+)</name>
        <dbReference type="ChEBI" id="CHEBI:29105"/>
    </cofactor>
    <text evidence="6">Binds 1 zinc ion.</text>
</comment>
<dbReference type="RefSeq" id="WP_112884104.1">
    <property type="nucleotide sequence ID" value="NZ_QLUW01000003.1"/>
</dbReference>
<comment type="caution">
    <text evidence="9">The sequence shown here is derived from an EMBL/GenBank/DDBJ whole genome shotgun (WGS) entry which is preliminary data.</text>
</comment>
<dbReference type="CDD" id="cd09608">
    <property type="entry name" value="M3B_PepF"/>
    <property type="match status" value="1"/>
</dbReference>
<dbReference type="GO" id="GO:0006508">
    <property type="term" value="P:proteolysis"/>
    <property type="evidence" value="ECO:0007669"/>
    <property type="project" value="UniProtKB-KW"/>
</dbReference>
<dbReference type="EC" id="3.4.24.-" evidence="6"/>
<dbReference type="OrthoDB" id="9766487at2"/>
<dbReference type="InterPro" id="IPR013647">
    <property type="entry name" value="OligopepF_N_dom"/>
</dbReference>
<keyword evidence="5 6" id="KW-0482">Metalloprotease</keyword>
<evidence type="ECO:0000259" key="7">
    <source>
        <dbReference type="Pfam" id="PF01432"/>
    </source>
</evidence>